<dbReference type="GO" id="GO:0005634">
    <property type="term" value="C:nucleus"/>
    <property type="evidence" value="ECO:0007669"/>
    <property type="project" value="TreeGrafter"/>
</dbReference>
<keyword evidence="1 2" id="KW-0694">RNA-binding</keyword>
<organism evidence="5 6">
    <name type="scientific">Lolium multiflorum</name>
    <name type="common">Italian ryegrass</name>
    <name type="synonym">Lolium perenne subsp. multiflorum</name>
    <dbReference type="NCBI Taxonomy" id="4521"/>
    <lineage>
        <taxon>Eukaryota</taxon>
        <taxon>Viridiplantae</taxon>
        <taxon>Streptophyta</taxon>
        <taxon>Embryophyta</taxon>
        <taxon>Tracheophyta</taxon>
        <taxon>Spermatophyta</taxon>
        <taxon>Magnoliopsida</taxon>
        <taxon>Liliopsida</taxon>
        <taxon>Poales</taxon>
        <taxon>Poaceae</taxon>
        <taxon>BOP clade</taxon>
        <taxon>Pooideae</taxon>
        <taxon>Poodae</taxon>
        <taxon>Poeae</taxon>
        <taxon>Poeae Chloroplast Group 2 (Poeae type)</taxon>
        <taxon>Loliodinae</taxon>
        <taxon>Loliinae</taxon>
        <taxon>Lolium</taxon>
    </lineage>
</organism>
<feature type="region of interest" description="Disordered" evidence="3">
    <location>
        <begin position="1"/>
        <end position="39"/>
    </location>
</feature>
<dbReference type="Proteomes" id="UP001231189">
    <property type="component" value="Unassembled WGS sequence"/>
</dbReference>
<accession>A0AAD8WB48</accession>
<evidence type="ECO:0000256" key="3">
    <source>
        <dbReference type="SAM" id="MobiDB-lite"/>
    </source>
</evidence>
<evidence type="ECO:0000259" key="4">
    <source>
        <dbReference type="PROSITE" id="PS50102"/>
    </source>
</evidence>
<evidence type="ECO:0000256" key="2">
    <source>
        <dbReference type="PROSITE-ProRule" id="PRU00176"/>
    </source>
</evidence>
<dbReference type="GO" id="GO:0003729">
    <property type="term" value="F:mRNA binding"/>
    <property type="evidence" value="ECO:0007669"/>
    <property type="project" value="TreeGrafter"/>
</dbReference>
<dbReference type="Gene3D" id="3.30.70.330">
    <property type="match status" value="1"/>
</dbReference>
<dbReference type="SMART" id="SM00360">
    <property type="entry name" value="RRM"/>
    <property type="match status" value="1"/>
</dbReference>
<dbReference type="PANTHER" id="PTHR19965">
    <property type="entry name" value="RNA AND EXPORT FACTOR BINDING PROTEIN"/>
    <property type="match status" value="1"/>
</dbReference>
<feature type="region of interest" description="Disordered" evidence="3">
    <location>
        <begin position="190"/>
        <end position="247"/>
    </location>
</feature>
<dbReference type="AlphaFoldDB" id="A0AAD8WB48"/>
<dbReference type="SMART" id="SM01218">
    <property type="entry name" value="FoP_duplication"/>
    <property type="match status" value="1"/>
</dbReference>
<comment type="caution">
    <text evidence="5">The sequence shown here is derived from an EMBL/GenBank/DDBJ whole genome shotgun (WGS) entry which is preliminary data.</text>
</comment>
<dbReference type="Pfam" id="PF13865">
    <property type="entry name" value="FoP_duplication"/>
    <property type="match status" value="1"/>
</dbReference>
<evidence type="ECO:0000256" key="1">
    <source>
        <dbReference type="ARBA" id="ARBA00022884"/>
    </source>
</evidence>
<evidence type="ECO:0000313" key="6">
    <source>
        <dbReference type="Proteomes" id="UP001231189"/>
    </source>
</evidence>
<evidence type="ECO:0000313" key="5">
    <source>
        <dbReference type="EMBL" id="KAK1647537.1"/>
    </source>
</evidence>
<dbReference type="PANTHER" id="PTHR19965:SF60">
    <property type="entry name" value="RRM DOMAIN-CONTAINING PROTEIN"/>
    <property type="match status" value="1"/>
</dbReference>
<sequence>MADALDMSLDDIITKNKPSHSRGRGRRNPFSASGGPAPARRRFHRRAANRSAAAPYHQLNFQPQQVPPAFGYVAQPMAMVTAPSTGLDTAPTKLYISNLDSNVSNEDIKDLFSEMGEIKRYSINYDKSGRSKGTAEVVFSTKAEALAAVKKYNNVHLDGKPMKIEVIGTNIEAPAPAIFAFAPPPLPGNFNFPPKSGPGRGAGGRGWSRGGGGFSGRGRGRDGGRGRGASRGRGRGGRGNVEVSAADLDADLDKYHSAAMQTS</sequence>
<name>A0AAD8WB48_LOLMU</name>
<reference evidence="5" key="1">
    <citation type="submission" date="2023-07" db="EMBL/GenBank/DDBJ databases">
        <title>A chromosome-level genome assembly of Lolium multiflorum.</title>
        <authorList>
            <person name="Chen Y."/>
            <person name="Copetti D."/>
            <person name="Kolliker R."/>
            <person name="Studer B."/>
        </authorList>
    </citation>
    <scope>NUCLEOTIDE SEQUENCE</scope>
    <source>
        <strain evidence="5">02402/16</strain>
        <tissue evidence="5">Leaf</tissue>
    </source>
</reference>
<feature type="compositionally biased region" description="Gly residues" evidence="3">
    <location>
        <begin position="198"/>
        <end position="217"/>
    </location>
</feature>
<dbReference type="SUPFAM" id="SSF54928">
    <property type="entry name" value="RNA-binding domain, RBD"/>
    <property type="match status" value="1"/>
</dbReference>
<protein>
    <recommendedName>
        <fullName evidence="4">RRM domain-containing protein</fullName>
    </recommendedName>
</protein>
<feature type="domain" description="RRM" evidence="4">
    <location>
        <begin position="92"/>
        <end position="169"/>
    </location>
</feature>
<dbReference type="InterPro" id="IPR035979">
    <property type="entry name" value="RBD_domain_sf"/>
</dbReference>
<gene>
    <name evidence="5" type="ORF">QYE76_065342</name>
</gene>
<dbReference type="InterPro" id="IPR051229">
    <property type="entry name" value="ALYREF_mRNA_export"/>
</dbReference>
<dbReference type="InterPro" id="IPR025715">
    <property type="entry name" value="FoP_C"/>
</dbReference>
<dbReference type="GO" id="GO:0006406">
    <property type="term" value="P:mRNA export from nucleus"/>
    <property type="evidence" value="ECO:0007669"/>
    <property type="project" value="TreeGrafter"/>
</dbReference>
<feature type="compositionally biased region" description="Basic residues" evidence="3">
    <location>
        <begin position="17"/>
        <end position="27"/>
    </location>
</feature>
<keyword evidence="6" id="KW-1185">Reference proteome</keyword>
<dbReference type="Pfam" id="PF00076">
    <property type="entry name" value="RRM_1"/>
    <property type="match status" value="1"/>
</dbReference>
<dbReference type="EMBL" id="JAUUTY010000004">
    <property type="protein sequence ID" value="KAK1647537.1"/>
    <property type="molecule type" value="Genomic_DNA"/>
</dbReference>
<dbReference type="InterPro" id="IPR000504">
    <property type="entry name" value="RRM_dom"/>
</dbReference>
<proteinExistence type="predicted"/>
<dbReference type="InterPro" id="IPR012677">
    <property type="entry name" value="Nucleotide-bd_a/b_plait_sf"/>
</dbReference>
<dbReference type="PROSITE" id="PS50102">
    <property type="entry name" value="RRM"/>
    <property type="match status" value="1"/>
</dbReference>
<dbReference type="CDD" id="cd12680">
    <property type="entry name" value="RRM_THOC4"/>
    <property type="match status" value="1"/>
</dbReference>